<organism evidence="5 6">
    <name type="scientific">Leishmania major</name>
    <dbReference type="NCBI Taxonomy" id="5664"/>
    <lineage>
        <taxon>Eukaryota</taxon>
        <taxon>Discoba</taxon>
        <taxon>Euglenozoa</taxon>
        <taxon>Kinetoplastea</taxon>
        <taxon>Metakinetoplastina</taxon>
        <taxon>Trypanosomatida</taxon>
        <taxon>Trypanosomatidae</taxon>
        <taxon>Leishmaniinae</taxon>
        <taxon>Leishmania</taxon>
    </lineage>
</organism>
<keyword evidence="6" id="KW-1185">Reference proteome</keyword>
<name>Q4Q609_LEIMA</name>
<dbReference type="AlphaFoldDB" id="Q4Q609"/>
<dbReference type="Proteomes" id="UP000000542">
    <property type="component" value="Chromosome 31"/>
</dbReference>
<evidence type="ECO:0000256" key="2">
    <source>
        <dbReference type="SAM" id="SignalP"/>
    </source>
</evidence>
<dbReference type="VEuPathDB" id="TriTrypDB:LMJFC_310040400"/>
<dbReference type="PROSITE" id="PS01248">
    <property type="entry name" value="EGF_LAM_1"/>
    <property type="match status" value="1"/>
</dbReference>
<dbReference type="PROSITE" id="PS00022">
    <property type="entry name" value="EGF_1"/>
    <property type="match status" value="1"/>
</dbReference>
<proteinExistence type="predicted"/>
<dbReference type="VEuPathDB" id="TriTrypDB:LMJLV39_310034800"/>
<dbReference type="VEuPathDB" id="TriTrypDB:LMJSD75_310034900"/>
<keyword evidence="1" id="KW-0812">Transmembrane</keyword>
<feature type="domain" description="Laminin EGF-like" evidence="4">
    <location>
        <begin position="572"/>
        <end position="605"/>
    </location>
</feature>
<dbReference type="PANTHER" id="PTHR24035:SF109">
    <property type="entry name" value="PROTEIN DRAPER"/>
    <property type="match status" value="1"/>
</dbReference>
<keyword evidence="1" id="KW-0472">Membrane</keyword>
<evidence type="ECO:0000259" key="3">
    <source>
        <dbReference type="PROSITE" id="PS00022"/>
    </source>
</evidence>
<feature type="signal peptide" evidence="2">
    <location>
        <begin position="1"/>
        <end position="24"/>
    </location>
</feature>
<dbReference type="VEuPathDB" id="TriTrypDB:LmjF.31.2520"/>
<feature type="chain" id="PRO_5004242078" description="EGF-like domain-containing protein" evidence="2">
    <location>
        <begin position="25"/>
        <end position="847"/>
    </location>
</feature>
<dbReference type="KEGG" id="lma:LMJF_31_2520"/>
<feature type="transmembrane region" description="Helical" evidence="1">
    <location>
        <begin position="732"/>
        <end position="755"/>
    </location>
</feature>
<dbReference type="InterPro" id="IPR000742">
    <property type="entry name" value="EGF"/>
</dbReference>
<evidence type="ECO:0008006" key="7">
    <source>
        <dbReference type="Google" id="ProtNLM"/>
    </source>
</evidence>
<dbReference type="STRING" id="5664.Q4Q609"/>
<reference evidence="5 6" key="1">
    <citation type="journal article" date="2005" name="Science">
        <title>The genome of the kinetoplastid parasite, Leishmania major.</title>
        <authorList>
            <person name="Ivens A.C."/>
            <person name="Peacock C.S."/>
            <person name="Worthey E.A."/>
            <person name="Murphy L."/>
            <person name="Aggarwal G."/>
            <person name="Berriman M."/>
            <person name="Sisk E."/>
            <person name="Rajandream M.A."/>
            <person name="Adlem E."/>
            <person name="Aert R."/>
            <person name="Anupama A."/>
            <person name="Apostolou Z."/>
            <person name="Attipoe P."/>
            <person name="Bason N."/>
            <person name="Bauser C."/>
            <person name="Beck A."/>
            <person name="Beverley S.M."/>
            <person name="Bianchettin G."/>
            <person name="Borzym K."/>
            <person name="Bothe G."/>
            <person name="Bruschi C.V."/>
            <person name="Collins M."/>
            <person name="Cadag E."/>
            <person name="Ciarloni L."/>
            <person name="Clayton C."/>
            <person name="Coulson R.M."/>
            <person name="Cronin A."/>
            <person name="Cruz A.K."/>
            <person name="Davies R.M."/>
            <person name="De Gaudenzi J."/>
            <person name="Dobson D.E."/>
            <person name="Duesterhoeft A."/>
            <person name="Fazelina G."/>
            <person name="Fosker N."/>
            <person name="Frasch A.C."/>
            <person name="Fraser A."/>
            <person name="Fuchs M."/>
            <person name="Gabel C."/>
            <person name="Goble A."/>
            <person name="Goffeau A."/>
            <person name="Harris D."/>
            <person name="Hertz-Fowler C."/>
            <person name="Hilbert H."/>
            <person name="Horn D."/>
            <person name="Huang Y."/>
            <person name="Klages S."/>
            <person name="Knights A."/>
            <person name="Kube M."/>
            <person name="Larke N."/>
            <person name="Litvin L."/>
            <person name="Lord A."/>
            <person name="Louie T."/>
            <person name="Marra M."/>
            <person name="Masuy D."/>
            <person name="Matthews K."/>
            <person name="Michaeli S."/>
            <person name="Mottram J.C."/>
            <person name="Muller-Auer S."/>
            <person name="Munden H."/>
            <person name="Nelson S."/>
            <person name="Norbertczak H."/>
            <person name="Oliver K."/>
            <person name="O'neil S."/>
            <person name="Pentony M."/>
            <person name="Pohl T.M."/>
            <person name="Price C."/>
            <person name="Purnelle B."/>
            <person name="Quail M.A."/>
            <person name="Rabbinowitsch E."/>
            <person name="Reinhardt R."/>
            <person name="Rieger M."/>
            <person name="Rinta J."/>
            <person name="Robben J."/>
            <person name="Robertson L."/>
            <person name="Ruiz J.C."/>
            <person name="Rutter S."/>
            <person name="Saunders D."/>
            <person name="Schafer M."/>
            <person name="Schein J."/>
            <person name="Schwartz D.C."/>
            <person name="Seeger K."/>
            <person name="Seyler A."/>
            <person name="Sharp S."/>
            <person name="Shin H."/>
            <person name="Sivam D."/>
            <person name="Squares R."/>
            <person name="Squares S."/>
            <person name="Tosato V."/>
            <person name="Vogt C."/>
            <person name="Volckaert G."/>
            <person name="Wambutt R."/>
            <person name="Warren T."/>
            <person name="Wedler H."/>
            <person name="Woodward J."/>
            <person name="Zhou S."/>
            <person name="Zimmermann W."/>
            <person name="Smith D.F."/>
            <person name="Blackwell J.M."/>
            <person name="Stuart K.D."/>
            <person name="Barrell B."/>
            <person name="Myler P.J."/>
        </authorList>
    </citation>
    <scope>NUCLEOTIDE SEQUENCE [LARGE SCALE GENOMIC DNA]</scope>
    <source>
        <strain evidence="6">MHOM/IL/81/Friedlin</strain>
    </source>
</reference>
<dbReference type="eggNOG" id="ENOG502RJQM">
    <property type="taxonomic scope" value="Eukaryota"/>
</dbReference>
<keyword evidence="2" id="KW-0732">Signal</keyword>
<evidence type="ECO:0000313" key="6">
    <source>
        <dbReference type="Proteomes" id="UP000000542"/>
    </source>
</evidence>
<evidence type="ECO:0000313" key="5">
    <source>
        <dbReference type="EMBL" id="CAJ08451.1"/>
    </source>
</evidence>
<dbReference type="InterPro" id="IPR002049">
    <property type="entry name" value="LE_dom"/>
</dbReference>
<dbReference type="InParanoid" id="Q4Q609"/>
<keyword evidence="1" id="KW-1133">Transmembrane helix</keyword>
<accession>Q4Q609</accession>
<dbReference type="HOGENOM" id="CLU_366221_0_0_1"/>
<dbReference type="PANTHER" id="PTHR24035">
    <property type="entry name" value="MULTIPLE EPIDERMAL GROWTH FACTOR-LIKE DOMAINS PROTEIN"/>
    <property type="match status" value="1"/>
</dbReference>
<feature type="domain" description="EGF-like" evidence="3">
    <location>
        <begin position="572"/>
        <end position="583"/>
    </location>
</feature>
<dbReference type="RefSeq" id="XP_001685239.1">
    <property type="nucleotide sequence ID" value="XM_001685187.1"/>
</dbReference>
<evidence type="ECO:0000256" key="1">
    <source>
        <dbReference type="SAM" id="Phobius"/>
    </source>
</evidence>
<dbReference type="EMBL" id="FR796427">
    <property type="protein sequence ID" value="CAJ08451.1"/>
    <property type="molecule type" value="Genomic_DNA"/>
</dbReference>
<evidence type="ECO:0000259" key="4">
    <source>
        <dbReference type="PROSITE" id="PS01248"/>
    </source>
</evidence>
<sequence>MWPALRRAALWGLWLALAVLCSSSGWVSRASIVNCTVTSVTRSQLAVLPHEHWAQYQTICGSPNATQTWTDTSLMRFFFPPLSRAGTSAAFYAWNGISWYVSDMGFLSPTPYGMCKSFCQKRIYATLQGNYAFSDNVSLLHDGGGDWPMISFYAAPFAFSGGSPSQVSIVTQDTIADGAVRSAAGEHTPDSSESIRNSGFDGGYTTLEYCNVPILGATGSAQTQLTAQVVVYANGTIIMRYASLPRTSTLPKYMPSTGLIYSKTLRTVVPTPTTANGIVAYRFDPVFDGCAAHGDASVCTADTESDCVWCSSTSACCASTVASAVCPRGQWTAPASSTAAFAPQKFYDVTVDFDTPFVSMSSYNYSYTLEHGYFPLHLEHFERNIPLFQTPSQSIMKCIPGASCPTQADTHPCGLYHSMCMNGNYTLSILALESSLRFAKGGLWTVKALPERARGEQLCEEEGGCATGLVGQLTGAAVDSYSSTPLFSVQLYADANGVIDITIDCVRCAQGDPMLTYPPMRVGLVRYGVDDASSVMIPQGLLRSGLHVRFVPRSSCKDCGLNGWCDESSGTCQCQPGYHGRSCVACPACWTGSECDDGINGSGSCLCNGGACEAACVNASSGSVPPRSCAGCDAVGGRCNCGVCECRDGWSGAGCSKAPADACRAYSLDGCKVCGQHEGCVFCHDSTCFNPALSGTRDGYTCSHSTPAADTQACVTYGSLGLHPPLYKGFDFIAIICLAFAAPVVFSLLVLVVAVRRNRRVPNPMDVFSVTGVPEFRNLQTEREVVQAAFARKRVQEREMMGIPLKQISLRRLFNRRAAGLMSGPAQQGRLVGQLFPHPPTEGRRGW</sequence>
<gene>
    <name evidence="5" type="ORF">LMJF_31_2520</name>
</gene>
<reference evidence="5 6" key="2">
    <citation type="journal article" date="2011" name="Genome Res.">
        <title>Chromosome and gene copy number variation allow major structural change between species and strains of Leishmania.</title>
        <authorList>
            <person name="Rogers M.B."/>
            <person name="Hilley J.D."/>
            <person name="Dickens N.J."/>
            <person name="Wilkes J."/>
            <person name="Bates P.A."/>
            <person name="Depledge D.P."/>
            <person name="Harris D."/>
            <person name="Her Y."/>
            <person name="Herzyk P."/>
            <person name="Imamura H."/>
            <person name="Otto T.D."/>
            <person name="Sanders M."/>
            <person name="Seeger K."/>
            <person name="Dujardin J.C."/>
            <person name="Berriman M."/>
            <person name="Smith D.F."/>
            <person name="Hertz-Fowler C."/>
            <person name="Mottram J.C."/>
        </authorList>
    </citation>
    <scope>NUCLEOTIDE SEQUENCE [LARGE SCALE GENOMIC DNA]</scope>
    <source>
        <strain evidence="6">MHOM/IL/81/Friedlin</strain>
    </source>
</reference>
<dbReference type="GeneID" id="5654184"/>
<protein>
    <recommendedName>
        <fullName evidence="7">EGF-like domain-containing protein</fullName>
    </recommendedName>
</protein>
<dbReference type="InterPro" id="IPR052108">
    <property type="entry name" value="MEGF/SIB"/>
</dbReference>